<gene>
    <name evidence="3" type="ORF">JQN83_26680</name>
</gene>
<keyword evidence="2" id="KW-0812">Transmembrane</keyword>
<name>A0ABS3VFL7_9ACTN</name>
<dbReference type="Proteomes" id="UP000671399">
    <property type="component" value="Unassembled WGS sequence"/>
</dbReference>
<evidence type="ECO:0000313" key="4">
    <source>
        <dbReference type="Proteomes" id="UP000671399"/>
    </source>
</evidence>
<sequence>MIHDDETLVREMLTRAADDLPDGGDGPETWLAAGDRAVRRRRRVVTAASAVVTVCALVGVAVAVVGLRPGRVPGDDGRPAPTVSRPGPPTVAPERFDPTRRLLRLGSLPAGAGHQSYQSDLSVITVRADVPEALSPGGPVEAGPMMASSGSVVVRVGARGKDVFDQYRREPMPGMPSASPSVALPGPPVTPVAGYPAHLWAGGGDTVLSWQYAPDGWISVGVMGFGRPEVVARQVAAGLLWEDQPITVPYAPVADPPGSMLRGVEIRTFRGRWLDVTAHYVMKTGKSTGRDILIGVSDGVFAGDGSDFVRTRVMVGGRVGSADEGPKGFGAYRVAQVPGCAGCVAEVDTESVAGNAAAGGRTGALDLAASIRLVDGSDDPTRWRPL</sequence>
<keyword evidence="2" id="KW-1133">Transmembrane helix</keyword>
<keyword evidence="2" id="KW-0472">Membrane</keyword>
<accession>A0ABS3VFL7</accession>
<evidence type="ECO:0000256" key="2">
    <source>
        <dbReference type="SAM" id="Phobius"/>
    </source>
</evidence>
<protein>
    <submittedName>
        <fullName evidence="3">Uncharacterized protein</fullName>
    </submittedName>
</protein>
<comment type="caution">
    <text evidence="3">The sequence shown here is derived from an EMBL/GenBank/DDBJ whole genome shotgun (WGS) entry which is preliminary data.</text>
</comment>
<evidence type="ECO:0000256" key="1">
    <source>
        <dbReference type="SAM" id="MobiDB-lite"/>
    </source>
</evidence>
<organism evidence="3 4">
    <name type="scientific">Micromonospora antibiotica</name>
    <dbReference type="NCBI Taxonomy" id="2807623"/>
    <lineage>
        <taxon>Bacteria</taxon>
        <taxon>Bacillati</taxon>
        <taxon>Actinomycetota</taxon>
        <taxon>Actinomycetes</taxon>
        <taxon>Micromonosporales</taxon>
        <taxon>Micromonosporaceae</taxon>
        <taxon>Micromonospora</taxon>
    </lineage>
</organism>
<dbReference type="RefSeq" id="WP_208569906.1">
    <property type="nucleotide sequence ID" value="NZ_JAGFWR010000023.1"/>
</dbReference>
<proteinExistence type="predicted"/>
<evidence type="ECO:0000313" key="3">
    <source>
        <dbReference type="EMBL" id="MBO4164370.1"/>
    </source>
</evidence>
<feature type="transmembrane region" description="Helical" evidence="2">
    <location>
        <begin position="44"/>
        <end position="67"/>
    </location>
</feature>
<dbReference type="EMBL" id="JAGFWR010000023">
    <property type="protein sequence ID" value="MBO4164370.1"/>
    <property type="molecule type" value="Genomic_DNA"/>
</dbReference>
<reference evidence="3 4" key="1">
    <citation type="submission" date="2021-03" db="EMBL/GenBank/DDBJ databases">
        <authorList>
            <person name="Lee D.-H."/>
        </authorList>
    </citation>
    <scope>NUCLEOTIDE SEQUENCE [LARGE SCALE GENOMIC DNA]</scope>
    <source>
        <strain evidence="3 4">MMS20-R2-23</strain>
    </source>
</reference>
<feature type="region of interest" description="Disordered" evidence="1">
    <location>
        <begin position="68"/>
        <end position="97"/>
    </location>
</feature>
<keyword evidence="4" id="KW-1185">Reference proteome</keyword>